<keyword evidence="1" id="KW-0479">Metal-binding</keyword>
<proteinExistence type="predicted"/>
<dbReference type="Gene3D" id="3.30.160.60">
    <property type="entry name" value="Classic Zinc Finger"/>
    <property type="match status" value="1"/>
</dbReference>
<keyword evidence="4" id="KW-1185">Reference proteome</keyword>
<keyword evidence="1" id="KW-0863">Zinc-finger</keyword>
<dbReference type="Proteomes" id="UP000507470">
    <property type="component" value="Unassembled WGS sequence"/>
</dbReference>
<dbReference type="EMBL" id="CACVKT020008320">
    <property type="protein sequence ID" value="CAC5414104.1"/>
    <property type="molecule type" value="Genomic_DNA"/>
</dbReference>
<evidence type="ECO:0000313" key="4">
    <source>
        <dbReference type="Proteomes" id="UP000507470"/>
    </source>
</evidence>
<evidence type="ECO:0000313" key="3">
    <source>
        <dbReference type="EMBL" id="CAC5414104.1"/>
    </source>
</evidence>
<keyword evidence="1" id="KW-0862">Zinc</keyword>
<sequence length="171" mass="20229">MALFESLQKAQIPFCSFCKLEKNTEWKCIDCDKHLCYECKMFHLWNINWTEHKLICTRSPFAEGLSHSEELAETCCTKHENYYNTNYCLSCKQLVCPECIALGSLHFKHDNITLFKCHEQSLKELENLTEKIENDVFPNIQNKMDSLISLDISFEEKYEAERKKLKNRQKS</sequence>
<gene>
    <name evidence="3" type="ORF">MCOR_46946</name>
</gene>
<organism evidence="3 4">
    <name type="scientific">Mytilus coruscus</name>
    <name type="common">Sea mussel</name>
    <dbReference type="NCBI Taxonomy" id="42192"/>
    <lineage>
        <taxon>Eukaryota</taxon>
        <taxon>Metazoa</taxon>
        <taxon>Spiralia</taxon>
        <taxon>Lophotrochozoa</taxon>
        <taxon>Mollusca</taxon>
        <taxon>Bivalvia</taxon>
        <taxon>Autobranchia</taxon>
        <taxon>Pteriomorphia</taxon>
        <taxon>Mytilida</taxon>
        <taxon>Mytiloidea</taxon>
        <taxon>Mytilidae</taxon>
        <taxon>Mytilinae</taxon>
        <taxon>Mytilus</taxon>
    </lineage>
</organism>
<dbReference type="AlphaFoldDB" id="A0A6J8DZU7"/>
<reference evidence="3 4" key="1">
    <citation type="submission" date="2020-06" db="EMBL/GenBank/DDBJ databases">
        <authorList>
            <person name="Li R."/>
            <person name="Bekaert M."/>
        </authorList>
    </citation>
    <scope>NUCLEOTIDE SEQUENCE [LARGE SCALE GENOMIC DNA]</scope>
    <source>
        <strain evidence="4">wild</strain>
    </source>
</reference>
<dbReference type="PROSITE" id="PS50119">
    <property type="entry name" value="ZF_BBOX"/>
    <property type="match status" value="1"/>
</dbReference>
<evidence type="ECO:0000256" key="1">
    <source>
        <dbReference type="PROSITE-ProRule" id="PRU00024"/>
    </source>
</evidence>
<dbReference type="GO" id="GO:0008270">
    <property type="term" value="F:zinc ion binding"/>
    <property type="evidence" value="ECO:0007669"/>
    <property type="project" value="UniProtKB-KW"/>
</dbReference>
<feature type="domain" description="B box-type" evidence="2">
    <location>
        <begin position="76"/>
        <end position="114"/>
    </location>
</feature>
<dbReference type="InterPro" id="IPR000315">
    <property type="entry name" value="Znf_B-box"/>
</dbReference>
<protein>
    <recommendedName>
        <fullName evidence="2">B box-type domain-containing protein</fullName>
    </recommendedName>
</protein>
<evidence type="ECO:0000259" key="2">
    <source>
        <dbReference type="PROSITE" id="PS50119"/>
    </source>
</evidence>
<accession>A0A6J8DZU7</accession>
<name>A0A6J8DZU7_MYTCO</name>
<dbReference type="SUPFAM" id="SSF57845">
    <property type="entry name" value="B-box zinc-binding domain"/>
    <property type="match status" value="1"/>
</dbReference>